<reference evidence="2 3" key="1">
    <citation type="journal article" date="2021" name="Hortic Res">
        <title>The domestication of Cucurbita argyrosperma as revealed by the genome of its wild relative.</title>
        <authorList>
            <person name="Barrera-Redondo J."/>
            <person name="Sanchez-de la Vega G."/>
            <person name="Aguirre-Liguori J.A."/>
            <person name="Castellanos-Morales G."/>
            <person name="Gutierrez-Guerrero Y.T."/>
            <person name="Aguirre-Dugua X."/>
            <person name="Aguirre-Planter E."/>
            <person name="Tenaillon M.I."/>
            <person name="Lira-Saade R."/>
            <person name="Eguiarte L.E."/>
        </authorList>
    </citation>
    <scope>NUCLEOTIDE SEQUENCE [LARGE SCALE GENOMIC DNA]</scope>
    <source>
        <strain evidence="2">JBR-2021</strain>
    </source>
</reference>
<evidence type="ECO:0000256" key="1">
    <source>
        <dbReference type="SAM" id="MobiDB-lite"/>
    </source>
</evidence>
<protein>
    <submittedName>
        <fullName evidence="2">Uncharacterized protein</fullName>
    </submittedName>
</protein>
<gene>
    <name evidence="2" type="ORF">SDJN03_16787</name>
</gene>
<feature type="region of interest" description="Disordered" evidence="1">
    <location>
        <begin position="1"/>
        <end position="23"/>
    </location>
</feature>
<accession>A0AAV6MUM1</accession>
<dbReference type="Proteomes" id="UP000685013">
    <property type="component" value="Chromosome 11"/>
</dbReference>
<evidence type="ECO:0000313" key="2">
    <source>
        <dbReference type="EMBL" id="KAG6588222.1"/>
    </source>
</evidence>
<name>A0AAV6MUM1_9ROSI</name>
<dbReference type="EMBL" id="JAGKQH010000011">
    <property type="protein sequence ID" value="KAG6588222.1"/>
    <property type="molecule type" value="Genomic_DNA"/>
</dbReference>
<evidence type="ECO:0000313" key="3">
    <source>
        <dbReference type="Proteomes" id="UP000685013"/>
    </source>
</evidence>
<dbReference type="AlphaFoldDB" id="A0AAV6MUM1"/>
<sequence>MPRPRHHRQPSQVLPPELISGEDPSQILDFERPVAGAFSGQPHQAAPEAAAAAAAAANAAASTVIQQSKIAASQEVSGAEQFPQLTKTPPSAA</sequence>
<keyword evidence="3" id="KW-1185">Reference proteome</keyword>
<feature type="non-terminal residue" evidence="2">
    <location>
        <position position="1"/>
    </location>
</feature>
<comment type="caution">
    <text evidence="2">The sequence shown here is derived from an EMBL/GenBank/DDBJ whole genome shotgun (WGS) entry which is preliminary data.</text>
</comment>
<proteinExistence type="predicted"/>
<organism evidence="2 3">
    <name type="scientific">Cucurbita argyrosperma subsp. sororia</name>
    <dbReference type="NCBI Taxonomy" id="37648"/>
    <lineage>
        <taxon>Eukaryota</taxon>
        <taxon>Viridiplantae</taxon>
        <taxon>Streptophyta</taxon>
        <taxon>Embryophyta</taxon>
        <taxon>Tracheophyta</taxon>
        <taxon>Spermatophyta</taxon>
        <taxon>Magnoliopsida</taxon>
        <taxon>eudicotyledons</taxon>
        <taxon>Gunneridae</taxon>
        <taxon>Pentapetalae</taxon>
        <taxon>rosids</taxon>
        <taxon>fabids</taxon>
        <taxon>Cucurbitales</taxon>
        <taxon>Cucurbitaceae</taxon>
        <taxon>Cucurbiteae</taxon>
        <taxon>Cucurbita</taxon>
    </lineage>
</organism>